<evidence type="ECO:0000313" key="5">
    <source>
        <dbReference type="Proteomes" id="UP001291623"/>
    </source>
</evidence>
<feature type="compositionally biased region" description="Basic and acidic residues" evidence="2">
    <location>
        <begin position="12"/>
        <end position="46"/>
    </location>
</feature>
<evidence type="ECO:0000256" key="1">
    <source>
        <dbReference type="ARBA" id="ARBA00022737"/>
    </source>
</evidence>
<feature type="region of interest" description="Disordered" evidence="2">
    <location>
        <begin position="1"/>
        <end position="49"/>
    </location>
</feature>
<feature type="domain" description="DC1" evidence="3">
    <location>
        <begin position="139"/>
        <end position="189"/>
    </location>
</feature>
<keyword evidence="1" id="KW-0677">Repeat</keyword>
<reference evidence="4" key="1">
    <citation type="submission" date="2023-12" db="EMBL/GenBank/DDBJ databases">
        <title>Genome assembly of Anisodus tanguticus.</title>
        <authorList>
            <person name="Wang Y.-J."/>
        </authorList>
    </citation>
    <scope>NUCLEOTIDE SEQUENCE</scope>
    <source>
        <strain evidence="4">KB-2021</strain>
        <tissue evidence="4">Leaf</tissue>
    </source>
</reference>
<dbReference type="InterPro" id="IPR046349">
    <property type="entry name" value="C1-like_sf"/>
</dbReference>
<name>A0AAE1VQW3_9SOLA</name>
<dbReference type="SUPFAM" id="SSF57889">
    <property type="entry name" value="Cysteine-rich domain"/>
    <property type="match status" value="4"/>
</dbReference>
<evidence type="ECO:0000256" key="2">
    <source>
        <dbReference type="SAM" id="MobiDB-lite"/>
    </source>
</evidence>
<proteinExistence type="predicted"/>
<dbReference type="EMBL" id="JAVYJV010000002">
    <property type="protein sequence ID" value="KAK4378037.1"/>
    <property type="molecule type" value="Genomic_DNA"/>
</dbReference>
<protein>
    <recommendedName>
        <fullName evidence="3">DC1 domain-containing protein</fullName>
    </recommendedName>
</protein>
<organism evidence="4 5">
    <name type="scientific">Anisodus tanguticus</name>
    <dbReference type="NCBI Taxonomy" id="243964"/>
    <lineage>
        <taxon>Eukaryota</taxon>
        <taxon>Viridiplantae</taxon>
        <taxon>Streptophyta</taxon>
        <taxon>Embryophyta</taxon>
        <taxon>Tracheophyta</taxon>
        <taxon>Spermatophyta</taxon>
        <taxon>Magnoliopsida</taxon>
        <taxon>eudicotyledons</taxon>
        <taxon>Gunneridae</taxon>
        <taxon>Pentapetalae</taxon>
        <taxon>asterids</taxon>
        <taxon>lamiids</taxon>
        <taxon>Solanales</taxon>
        <taxon>Solanaceae</taxon>
        <taxon>Solanoideae</taxon>
        <taxon>Hyoscyameae</taxon>
        <taxon>Anisodus</taxon>
    </lineage>
</organism>
<dbReference type="InterPro" id="IPR004146">
    <property type="entry name" value="DC1"/>
</dbReference>
<feature type="domain" description="DC1" evidence="3">
    <location>
        <begin position="346"/>
        <end position="394"/>
    </location>
</feature>
<evidence type="ECO:0000259" key="3">
    <source>
        <dbReference type="Pfam" id="PF03107"/>
    </source>
</evidence>
<gene>
    <name evidence="4" type="ORF">RND71_004333</name>
</gene>
<dbReference type="Proteomes" id="UP001291623">
    <property type="component" value="Unassembled WGS sequence"/>
</dbReference>
<dbReference type="PANTHER" id="PTHR46288:SF50">
    <property type="entry name" value="DC1 DOMAIN-CONTAINING PROTEIN"/>
    <property type="match status" value="1"/>
</dbReference>
<dbReference type="AlphaFoldDB" id="A0AAE1VQW3"/>
<accession>A0AAE1VQW3</accession>
<keyword evidence="5" id="KW-1185">Reference proteome</keyword>
<sequence length="481" mass="55440">MYSSIGSKPLATHKEDATTLRRTGETKQKMNEDDKETDQEKVESKNRQRRMRQLLRAAFDDANSDHHRPCREGTLNHFSHRHPLERFHLRESEGIKCNFCDVIISGLCFSCKDCDYYLHDMYCSNFPKEIRHDFHPGSDHTLVLRPFKAATGREQFSCSACGDDYSDDHLFQSYYFCELCNFNLHVECASIPIILNLKVKYPLHLFLSFPRTSEATDLFCSICAKAIPNSGCWVFYNHDHDYPCHFGCAVVSEYGVENDSMSKLQIRLQNLAITNRPHARTSHPIGDVFVTHFSHRHPLKEYNSAKPLRCNLCNFESSTGYVCCSGCNYFIDEICFAIPSKIQHMSHPQHPLKLTCYLDFVNENLECLGCFADFRRGRAYYCAPCKFIINRQCAAAPKTLILPDNVAYELFVSFPFKHEMAEIKCNICSQKVVAKDRLLYYNLERDETLHVFCAIRKESGDDVAKEVGLSLQRLNEVKIVD</sequence>
<evidence type="ECO:0000313" key="4">
    <source>
        <dbReference type="EMBL" id="KAK4378037.1"/>
    </source>
</evidence>
<dbReference type="Pfam" id="PF03107">
    <property type="entry name" value="C1_2"/>
    <property type="match status" value="2"/>
</dbReference>
<dbReference type="PANTHER" id="PTHR46288">
    <property type="entry name" value="PHORBOL-ESTER/DAG-TYPE DOMAIN-CONTAINING PROTEIN"/>
    <property type="match status" value="1"/>
</dbReference>
<comment type="caution">
    <text evidence="4">The sequence shown here is derived from an EMBL/GenBank/DDBJ whole genome shotgun (WGS) entry which is preliminary data.</text>
</comment>